<feature type="repeat" description="ANK" evidence="3">
    <location>
        <begin position="1023"/>
        <end position="1055"/>
    </location>
</feature>
<dbReference type="InterPro" id="IPR051165">
    <property type="entry name" value="Multifunctional_ANK_Repeat"/>
</dbReference>
<feature type="repeat" description="ANK" evidence="3">
    <location>
        <begin position="573"/>
        <end position="605"/>
    </location>
</feature>
<dbReference type="SMART" id="SM00248">
    <property type="entry name" value="ANK"/>
    <property type="match status" value="8"/>
</dbReference>
<dbReference type="InterPro" id="IPR002110">
    <property type="entry name" value="Ankyrin_rpt"/>
</dbReference>
<evidence type="ECO:0000256" key="4">
    <source>
        <dbReference type="SAM" id="MobiDB-lite"/>
    </source>
</evidence>
<name>A0A9W4S7L4_9PEZI</name>
<dbReference type="Pfam" id="PF12796">
    <property type="entry name" value="Ank_2"/>
    <property type="match status" value="2"/>
</dbReference>
<evidence type="ECO:0000313" key="6">
    <source>
        <dbReference type="EMBL" id="CAI0654396.1"/>
    </source>
</evidence>
<evidence type="ECO:0000256" key="1">
    <source>
        <dbReference type="ARBA" id="ARBA00022737"/>
    </source>
</evidence>
<dbReference type="Gene3D" id="1.25.40.20">
    <property type="entry name" value="Ankyrin repeat-containing domain"/>
    <property type="match status" value="4"/>
</dbReference>
<dbReference type="PROSITE" id="PS50088">
    <property type="entry name" value="ANK_REPEAT"/>
    <property type="match status" value="4"/>
</dbReference>
<keyword evidence="7" id="KW-1185">Reference proteome</keyword>
<evidence type="ECO:0000259" key="5">
    <source>
        <dbReference type="Pfam" id="PF14420"/>
    </source>
</evidence>
<dbReference type="EMBL" id="CAMGZC010002114">
    <property type="protein sequence ID" value="CAI0654396.1"/>
    <property type="molecule type" value="Genomic_DNA"/>
</dbReference>
<organism evidence="6 7">
    <name type="scientific">Colletotrichum noveboracense</name>
    <dbReference type="NCBI Taxonomy" id="2664923"/>
    <lineage>
        <taxon>Eukaryota</taxon>
        <taxon>Fungi</taxon>
        <taxon>Dikarya</taxon>
        <taxon>Ascomycota</taxon>
        <taxon>Pezizomycotina</taxon>
        <taxon>Sordariomycetes</taxon>
        <taxon>Hypocreomycetidae</taxon>
        <taxon>Glomerellales</taxon>
        <taxon>Glomerellaceae</taxon>
        <taxon>Colletotrichum</taxon>
        <taxon>Colletotrichum gloeosporioides species complex</taxon>
    </lineage>
</organism>
<dbReference type="Proteomes" id="UP001152533">
    <property type="component" value="Unassembled WGS sequence"/>
</dbReference>
<keyword evidence="1" id="KW-0677">Repeat</keyword>
<dbReference type="SUPFAM" id="SSF48403">
    <property type="entry name" value="Ankyrin repeat"/>
    <property type="match status" value="2"/>
</dbReference>
<comment type="caution">
    <text evidence="6">The sequence shown here is derived from an EMBL/GenBank/DDBJ whole genome shotgun (WGS) entry which is preliminary data.</text>
</comment>
<feature type="compositionally biased region" description="Basic and acidic residues" evidence="4">
    <location>
        <begin position="1163"/>
        <end position="1177"/>
    </location>
</feature>
<keyword evidence="2 3" id="KW-0040">ANK repeat</keyword>
<feature type="repeat" description="ANK" evidence="3">
    <location>
        <begin position="992"/>
        <end position="1020"/>
    </location>
</feature>
<dbReference type="PROSITE" id="PS50297">
    <property type="entry name" value="ANK_REP_REGION"/>
    <property type="match status" value="4"/>
</dbReference>
<feature type="region of interest" description="Disordered" evidence="4">
    <location>
        <begin position="1163"/>
        <end position="1197"/>
    </location>
</feature>
<dbReference type="InterPro" id="IPR036770">
    <property type="entry name" value="Ankyrin_rpt-contain_sf"/>
</dbReference>
<feature type="domain" description="Clr5" evidence="5">
    <location>
        <begin position="12"/>
        <end position="62"/>
    </location>
</feature>
<evidence type="ECO:0000256" key="2">
    <source>
        <dbReference type="ARBA" id="ARBA00023043"/>
    </source>
</evidence>
<evidence type="ECO:0000256" key="3">
    <source>
        <dbReference type="PROSITE-ProRule" id="PRU00023"/>
    </source>
</evidence>
<sequence>MPPSKRLSCDDPEWTRRKDAIEEMYVFGRLSQKKIRDKLGEDGFSVTKSELEAQLRFWNIRKNASADAWRYTDYRLLKREQQGKDSVVYYNGRKVTRNALKKERRRYQSDTLTKYMSAAVSPKAPEGMELWIRTPTPTATQSIWSQALPWLRFQDTVLPFILNFTNRAMDDELQRHNNLTQLALSSINQQLNGVSLDDVSDLAANIASMMPERVENEISNRAQLIMHGATDQAFNEHIRIILYYLSNNLYQVPCGDDYSWGAVVNLIERSGLTNQPLDLAQQDSTVTSIAENLFKLCIEFRIHCSSIEEQTSNSRIILWLLSSGQNPDVDVHSHSIDDIIFPLQDAARAYDCELALELLDAGADPDGRFGSDYTPLMMLLLDEFQIFKTMTPEEHEIFLILVERLLEAGTSFYEEPTDMQPSALMLAVCLDLRTADILIQYGANIKHQLQHHMYVDHRQSMFSQTQTVMGFSMQATDEEEATRNMKHLLEHVRRSEPSVSIAVLVTTDVLCIAASRAFDEFISFCCGDEQGMAITKDVMFSALCAASYQGHQETCELLLQYGAPVNGPDQAAEIPSPLHFAALSDHSAVVELLCEYGADVNASFEDRSLDDGGRNYIWERVLVEGSIPHEYSLHVNPLGASIIGAAAEMPSSFSILNQHRAKLPIWAVYHAACRPPYPWIVHYAAEQGTDLNWRGPDGMTALQTALSRLSPMTPYAMARENRRWMLSNNYKDDYLEVITSLVNAGADTGGSESELMVLLEHYSRSDDVCLRNLQGSSRCTSTKLSILAAAFFTRSIPKINRALTNSLNAYDPGALCASVMLAVSSSSTGPLQQLIANRPETVQGAEQEGIALGLAAWYNRMDILDILLSKVQGSTPALIPIYLAKHKPDYQVPPVPCREDLQTIISQSFEEGIPIWHREPQLGLKLLRGSPLTLSIWSRDCLDKLLENSFHPDRLTISVAVSHGDVQILAKLVCGRIVDDSHADRPGPLYLPFQKAVEDGNLEVINLLLESGADVNAPAAKYGGATALQLAAITGRLGIARRLIDLGADVNASAAEEDGRTALEGAAEHGRLDMVQFLLDYGAKAVGDGCLHYFRAISFAQDEGHVAVANYLRNHREWTSFEHEMFKLFTELDEYAWKDVKELDRSSIEELIAKHKEACGSEERTSLDIHSDDKNNSNDESSGRQNDSLGEGRVGPKESAYVGSAPGIFRTSWAAISAGTGHDSMIADDCAASQIYDDTTWNLQFGNPDGGFLTSWEDRPLEAVLGIHSMHLSPIPDTNSQVEWNREPTSANQGLQAACESMQIGGPDNDVRMEEQVFPSLNFESPWNQQLGVMDWVGAQNWLSTETGRGVCYEISDGKLDWVDSQHIGS</sequence>
<protein>
    <recommendedName>
        <fullName evidence="5">Clr5 domain-containing protein</fullName>
    </recommendedName>
</protein>
<dbReference type="PANTHER" id="PTHR24123">
    <property type="entry name" value="ANKYRIN REPEAT-CONTAINING"/>
    <property type="match status" value="1"/>
</dbReference>
<dbReference type="Pfam" id="PF14420">
    <property type="entry name" value="Clr5"/>
    <property type="match status" value="1"/>
</dbReference>
<accession>A0A9W4S7L4</accession>
<proteinExistence type="predicted"/>
<dbReference type="PANTHER" id="PTHR24123:SF33">
    <property type="entry name" value="PROTEIN HOS4"/>
    <property type="match status" value="1"/>
</dbReference>
<reference evidence="6" key="1">
    <citation type="submission" date="2022-08" db="EMBL/GenBank/DDBJ databases">
        <authorList>
            <person name="Giroux E."/>
            <person name="Giroux E."/>
        </authorList>
    </citation>
    <scope>NUCLEOTIDE SEQUENCE</scope>
    <source>
        <strain evidence="6">H1091258</strain>
    </source>
</reference>
<dbReference type="InterPro" id="IPR025676">
    <property type="entry name" value="Clr5_dom"/>
</dbReference>
<gene>
    <name evidence="6" type="ORF">CGXH109_LOCUS137586</name>
</gene>
<evidence type="ECO:0000313" key="7">
    <source>
        <dbReference type="Proteomes" id="UP001152533"/>
    </source>
</evidence>
<feature type="repeat" description="ANK" evidence="3">
    <location>
        <begin position="1058"/>
        <end position="1083"/>
    </location>
</feature>